<feature type="region of interest" description="Disordered" evidence="1">
    <location>
        <begin position="1"/>
        <end position="309"/>
    </location>
</feature>
<feature type="domain" description="Ysc84 actin-binding" evidence="2">
    <location>
        <begin position="452"/>
        <end position="646"/>
    </location>
</feature>
<dbReference type="InterPro" id="IPR007461">
    <property type="entry name" value="Ysc84_actin-binding"/>
</dbReference>
<dbReference type="EMBL" id="LGSR01000002">
    <property type="protein sequence ID" value="KOS22903.1"/>
    <property type="molecule type" value="Genomic_DNA"/>
</dbReference>
<dbReference type="STRING" id="150374.A0A0N0RU83"/>
<feature type="compositionally biased region" description="Pro residues" evidence="1">
    <location>
        <begin position="89"/>
        <end position="98"/>
    </location>
</feature>
<dbReference type="PANTHER" id="PTHR15629:SF8">
    <property type="entry name" value="DUF500 DOMAIN PROTEIN (AFU_ORTHOLOGUE AFUA_5G07310)"/>
    <property type="match status" value="1"/>
</dbReference>
<feature type="compositionally biased region" description="Pro residues" evidence="1">
    <location>
        <begin position="203"/>
        <end position="213"/>
    </location>
</feature>
<feature type="compositionally biased region" description="Low complexity" evidence="1">
    <location>
        <begin position="79"/>
        <end position="88"/>
    </location>
</feature>
<accession>A0A0N0RU83</accession>
<evidence type="ECO:0000259" key="2">
    <source>
        <dbReference type="Pfam" id="PF04366"/>
    </source>
</evidence>
<dbReference type="InterPro" id="IPR051702">
    <property type="entry name" value="SH3_domain_YSC84-like"/>
</dbReference>
<feature type="compositionally biased region" description="Low complexity" evidence="1">
    <location>
        <begin position="123"/>
        <end position="137"/>
    </location>
</feature>
<organism evidence="3 4">
    <name type="scientific">Escovopsis weberi</name>
    <dbReference type="NCBI Taxonomy" id="150374"/>
    <lineage>
        <taxon>Eukaryota</taxon>
        <taxon>Fungi</taxon>
        <taxon>Dikarya</taxon>
        <taxon>Ascomycota</taxon>
        <taxon>Pezizomycotina</taxon>
        <taxon>Sordariomycetes</taxon>
        <taxon>Hypocreomycetidae</taxon>
        <taxon>Hypocreales</taxon>
        <taxon>Hypocreaceae</taxon>
        <taxon>Escovopsis</taxon>
    </lineage>
</organism>
<reference evidence="3 4" key="1">
    <citation type="submission" date="2015-07" db="EMBL/GenBank/DDBJ databases">
        <title>The genome of the fungus Escovopsis weberi, a specialized disease agent of ant agriculture.</title>
        <authorList>
            <person name="de Man T.J."/>
            <person name="Stajich J.E."/>
            <person name="Kubicek C.P."/>
            <person name="Chenthamara K."/>
            <person name="Atanasova L."/>
            <person name="Druzhinina I.S."/>
            <person name="Birnbaum S."/>
            <person name="Barribeau S.M."/>
            <person name="Teiling C."/>
            <person name="Suen G."/>
            <person name="Currie C."/>
            <person name="Gerardo N.M."/>
        </authorList>
    </citation>
    <scope>NUCLEOTIDE SEQUENCE [LARGE SCALE GENOMIC DNA]</scope>
</reference>
<feature type="compositionally biased region" description="Basic and acidic residues" evidence="1">
    <location>
        <begin position="39"/>
        <end position="48"/>
    </location>
</feature>
<feature type="compositionally biased region" description="Pro residues" evidence="1">
    <location>
        <begin position="19"/>
        <end position="30"/>
    </location>
</feature>
<feature type="region of interest" description="Disordered" evidence="1">
    <location>
        <begin position="519"/>
        <end position="577"/>
    </location>
</feature>
<dbReference type="AlphaFoldDB" id="A0A0N0RU83"/>
<evidence type="ECO:0000256" key="1">
    <source>
        <dbReference type="SAM" id="MobiDB-lite"/>
    </source>
</evidence>
<feature type="compositionally biased region" description="Basic and acidic residues" evidence="1">
    <location>
        <begin position="681"/>
        <end position="693"/>
    </location>
</feature>
<sequence length="693" mass="74985">MSETPSEAPPPSYSVAGQFPPPPAGPPPHNLPSYADLDSGERHEHDSPSHFVPYRPPLSAEEEKQQLQLQQEEQDRQQQQHQEQQRQQFPPPGPPPPQYHDQQNPTYQEFSPLPPHPPKEPEQQQQQQHDLPFRPQQEFPPPPPHPTEKQNDQHQQQNLPPGDFPPPPGQPPAQAPLNEEQYFPPPPGQQQPSPAPPKEEQYFPPPPPLPHPESPSEKHGQHEVESQQPAYSIPAYDPANPVFAPPPTRPQADHHLQTGQGEHAHQQQQHEQQHPQEYQPHGQPQPSSSSAHGHHGQPTSQDRPKQSWSERFSHFSVKAAAPINSIAHKFGSQSFLPETLDKECDKAAAILKAFCSVYAEPGPSDDPSNANAPPPGPIAADKKNDASHPARAKPKDRVIVTIPPKVISKAVGLAIFTTLRAGYGLSGATGSGVLVARLPDGSWSPPSGIQLHSVGGGFQIGLDIYDCVCVINNQKALEAFMDRRVSLGSDLAVVAGPYGAGAAVDFGAAMPDASAKTAKNAAVPPKAGAAVEAEPPQQEGQKQQQEQKEHQEQPPSVNGPVDKKKDSRRGVPPSATKPVFSYVKSRGFYAGISVDGTVVAERKDANAAFYGQAVSVQQILRGQVPSQGPSGMWPSGAQNLLAILRGAEAGATQQQQQVPGQSSHERYQDEQGAPPPAYVDDGLHPVDPDVKYK</sequence>
<dbReference type="Pfam" id="PF04366">
    <property type="entry name" value="Ysc84"/>
    <property type="match status" value="1"/>
</dbReference>
<dbReference type="PANTHER" id="PTHR15629">
    <property type="entry name" value="SH3YL1 PROTEIN"/>
    <property type="match status" value="1"/>
</dbReference>
<protein>
    <submittedName>
        <fullName evidence="3">SH3 domain-containing protein</fullName>
    </submittedName>
</protein>
<feature type="compositionally biased region" description="Basic and acidic residues" evidence="1">
    <location>
        <begin position="380"/>
        <end position="394"/>
    </location>
</feature>
<feature type="compositionally biased region" description="Pro residues" evidence="1">
    <location>
        <begin position="162"/>
        <end position="174"/>
    </location>
</feature>
<feature type="compositionally biased region" description="Low complexity" evidence="1">
    <location>
        <begin position="534"/>
        <end position="544"/>
    </location>
</feature>
<evidence type="ECO:0000313" key="3">
    <source>
        <dbReference type="EMBL" id="KOS22903.1"/>
    </source>
</evidence>
<name>A0A0N0RU83_ESCWE</name>
<comment type="caution">
    <text evidence="3">The sequence shown here is derived from an EMBL/GenBank/DDBJ whole genome shotgun (WGS) entry which is preliminary data.</text>
</comment>
<feature type="compositionally biased region" description="Pro residues" evidence="1">
    <location>
        <begin position="183"/>
        <end position="196"/>
    </location>
</feature>
<dbReference type="Proteomes" id="UP000053831">
    <property type="component" value="Unassembled WGS sequence"/>
</dbReference>
<keyword evidence="4" id="KW-1185">Reference proteome</keyword>
<feature type="compositionally biased region" description="Basic and acidic residues" evidence="1">
    <location>
        <begin position="214"/>
        <end position="225"/>
    </location>
</feature>
<dbReference type="GO" id="GO:0035091">
    <property type="term" value="F:phosphatidylinositol binding"/>
    <property type="evidence" value="ECO:0007669"/>
    <property type="project" value="TreeGrafter"/>
</dbReference>
<proteinExistence type="predicted"/>
<feature type="compositionally biased region" description="Low complexity" evidence="1">
    <location>
        <begin position="257"/>
        <end position="291"/>
    </location>
</feature>
<dbReference type="CDD" id="cd11524">
    <property type="entry name" value="SYLF"/>
    <property type="match status" value="1"/>
</dbReference>
<gene>
    <name evidence="3" type="ORF">ESCO_003360</name>
</gene>
<feature type="region of interest" description="Disordered" evidence="1">
    <location>
        <begin position="646"/>
        <end position="693"/>
    </location>
</feature>
<feature type="region of interest" description="Disordered" evidence="1">
    <location>
        <begin position="362"/>
        <end position="394"/>
    </location>
</feature>
<dbReference type="OrthoDB" id="10255128at2759"/>
<evidence type="ECO:0000313" key="4">
    <source>
        <dbReference type="Proteomes" id="UP000053831"/>
    </source>
</evidence>